<protein>
    <submittedName>
        <fullName evidence="1">Uncharacterized protein</fullName>
    </submittedName>
</protein>
<evidence type="ECO:0000313" key="1">
    <source>
        <dbReference type="EMBL" id="OCT55454.1"/>
    </source>
</evidence>
<name>A0A974BNV0_XENLA</name>
<dbReference type="AlphaFoldDB" id="A0A974BNV0"/>
<reference evidence="1" key="1">
    <citation type="submission" date="2016-05" db="EMBL/GenBank/DDBJ databases">
        <title>WGS assembly of Xenopus laevis.</title>
        <authorList>
            <person name="Session A."/>
            <person name="Uno Y."/>
            <person name="Kwon T."/>
            <person name="Chapman J."/>
            <person name="Toyoda A."/>
            <person name="Takahashi S."/>
            <person name="Fukui A."/>
            <person name="Hikosaka A."/>
            <person name="Putnam N."/>
            <person name="Stites J."/>
            <person name="Van Heeringen S."/>
            <person name="Quigley I."/>
            <person name="Heinz S."/>
            <person name="Hellsten U."/>
            <person name="Lyons J."/>
            <person name="Suzuki A."/>
            <person name="Kondo M."/>
            <person name="Ogino H."/>
            <person name="Ochi H."/>
            <person name="Bogdanovic O."/>
            <person name="Lister R."/>
            <person name="Georgiou G."/>
            <person name="Paranjpe S."/>
            <person name="Van Kruijsbergen I."/>
            <person name="Mozaffari S."/>
            <person name="Shu S."/>
            <person name="Schmutz J."/>
            <person name="Jenkins J."/>
            <person name="Grimwood J."/>
            <person name="Carlson J."/>
            <person name="Mitros T."/>
            <person name="Simakov O."/>
            <person name="Heald R."/>
            <person name="Miller K."/>
            <person name="Haudenschild C."/>
            <person name="Kuroki Y."/>
            <person name="Tanaka T."/>
            <person name="Michiue T."/>
            <person name="Watanabe M."/>
            <person name="Kinoshita T."/>
            <person name="Ohta Y."/>
            <person name="Mawaribuchi S."/>
            <person name="Suzuki Y."/>
            <person name="Haramoto Y."/>
            <person name="Yamamoto T."/>
            <person name="Takagi C."/>
            <person name="Kitzman J."/>
            <person name="Shendure J."/>
            <person name="Nakayama T."/>
            <person name="Izutsu Y."/>
            <person name="Robert J."/>
            <person name="Dichmann D."/>
            <person name="Flajnik M."/>
            <person name="Houston D."/>
            <person name="Marcotte E."/>
            <person name="Wallingford J."/>
            <person name="Ito Y."/>
            <person name="Asashima M."/>
            <person name="Ueno N."/>
            <person name="Matsuda Y."/>
            <person name="Jan Veenstra G."/>
            <person name="Fujiyama A."/>
            <person name="Harland R."/>
            <person name="Taira M."/>
            <person name="Rokhsar D.S."/>
        </authorList>
    </citation>
    <scope>NUCLEOTIDE SEQUENCE</scope>
    <source>
        <strain evidence="1">J</strain>
        <tissue evidence="1">Blood</tissue>
    </source>
</reference>
<gene>
    <name evidence="1" type="ORF">XELAEV_18002016mg</name>
</gene>
<dbReference type="EMBL" id="KV489395">
    <property type="protein sequence ID" value="OCT55454.1"/>
    <property type="molecule type" value="Genomic_DNA"/>
</dbReference>
<dbReference type="Proteomes" id="UP000694892">
    <property type="component" value="Unassembled WGS sequence"/>
</dbReference>
<accession>A0A974BNV0</accession>
<proteinExistence type="predicted"/>
<sequence length="85" mass="9615">MSRKAADLPVKFVKRKINCFHFNPLPKQAIDIHRAAVPHLHSNSSHCINAILWILNDIFICSCFHSRLENKVSLLSQKAVLNTGP</sequence>
<organism evidence="1">
    <name type="scientific">Xenopus laevis</name>
    <name type="common">African clawed frog</name>
    <dbReference type="NCBI Taxonomy" id="8355"/>
    <lineage>
        <taxon>Eukaryota</taxon>
        <taxon>Metazoa</taxon>
        <taxon>Chordata</taxon>
        <taxon>Craniata</taxon>
        <taxon>Vertebrata</taxon>
        <taxon>Euteleostomi</taxon>
        <taxon>Amphibia</taxon>
        <taxon>Batrachia</taxon>
        <taxon>Anura</taxon>
        <taxon>Pipoidea</taxon>
        <taxon>Pipidae</taxon>
        <taxon>Xenopodinae</taxon>
        <taxon>Xenopus</taxon>
        <taxon>Xenopus</taxon>
    </lineage>
</organism>